<dbReference type="Proteomes" id="UP001497644">
    <property type="component" value="Unassembled WGS sequence"/>
</dbReference>
<dbReference type="PANTHER" id="PTHR33053:SF9">
    <property type="entry name" value="AGAP000105-PA"/>
    <property type="match status" value="1"/>
</dbReference>
<gene>
    <name evidence="1" type="ORF">LPLAT_LOCUS6931</name>
</gene>
<name>A0AAV2MXD2_9HYME</name>
<proteinExistence type="predicted"/>
<sequence length="164" mass="18454">MARWVSDHGITHEAIGALLKILRDAELDQLRNLPLDPRTLLGTPKSTVIRSVPPGEYFHYGLKNALTDQLRIIGINRISNDIQINVNIDELPIAKSSKSQLYPILGEIYPKIAEPFVIGVYHGNEKPNSFQHGLLSHVQKVTMATLDVENVEKREIMTIIACYF</sequence>
<comment type="caution">
    <text evidence="1">The sequence shown here is derived from an EMBL/GenBank/DDBJ whole genome shotgun (WGS) entry which is preliminary data.</text>
</comment>
<dbReference type="AlphaFoldDB" id="A0AAV2MXD2"/>
<protein>
    <submittedName>
        <fullName evidence="1">Uncharacterized protein</fullName>
    </submittedName>
</protein>
<accession>A0AAV2MXD2</accession>
<keyword evidence="2" id="KW-1185">Reference proteome</keyword>
<evidence type="ECO:0000313" key="1">
    <source>
        <dbReference type="EMBL" id="CAL1672256.1"/>
    </source>
</evidence>
<dbReference type="EMBL" id="CAXIPU020000468">
    <property type="protein sequence ID" value="CAL1672256.1"/>
    <property type="molecule type" value="Genomic_DNA"/>
</dbReference>
<reference evidence="1" key="1">
    <citation type="submission" date="2024-04" db="EMBL/GenBank/DDBJ databases">
        <authorList>
            <consortium name="Molecular Ecology Group"/>
        </authorList>
    </citation>
    <scope>NUCLEOTIDE SEQUENCE</scope>
</reference>
<evidence type="ECO:0000313" key="2">
    <source>
        <dbReference type="Proteomes" id="UP001497644"/>
    </source>
</evidence>
<organism evidence="1 2">
    <name type="scientific">Lasius platythorax</name>
    <dbReference type="NCBI Taxonomy" id="488582"/>
    <lineage>
        <taxon>Eukaryota</taxon>
        <taxon>Metazoa</taxon>
        <taxon>Ecdysozoa</taxon>
        <taxon>Arthropoda</taxon>
        <taxon>Hexapoda</taxon>
        <taxon>Insecta</taxon>
        <taxon>Pterygota</taxon>
        <taxon>Neoptera</taxon>
        <taxon>Endopterygota</taxon>
        <taxon>Hymenoptera</taxon>
        <taxon>Apocrita</taxon>
        <taxon>Aculeata</taxon>
        <taxon>Formicoidea</taxon>
        <taxon>Formicidae</taxon>
        <taxon>Formicinae</taxon>
        <taxon>Lasius</taxon>
        <taxon>Lasius</taxon>
    </lineage>
</organism>
<dbReference type="PANTHER" id="PTHR33053">
    <property type="entry name" value="PROTEIN, PUTATIVE-RELATED"/>
    <property type="match status" value="1"/>
</dbReference>